<dbReference type="AlphaFoldDB" id="A0A371E6M9"/>
<evidence type="ECO:0000256" key="5">
    <source>
        <dbReference type="ARBA" id="ARBA00023242"/>
    </source>
</evidence>
<keyword evidence="2" id="KW-0805">Transcription regulation</keyword>
<name>A0A371E6M9_MUCPR</name>
<evidence type="ECO:0000256" key="2">
    <source>
        <dbReference type="ARBA" id="ARBA00023015"/>
    </source>
</evidence>
<evidence type="ECO:0000256" key="3">
    <source>
        <dbReference type="ARBA" id="ARBA00023125"/>
    </source>
</evidence>
<dbReference type="OrthoDB" id="1430299at2759"/>
<dbReference type="InterPro" id="IPR001471">
    <property type="entry name" value="AP2/ERF_dom"/>
</dbReference>
<dbReference type="Pfam" id="PF00847">
    <property type="entry name" value="AP2"/>
    <property type="match status" value="1"/>
</dbReference>
<protein>
    <submittedName>
        <fullName evidence="8">Ethylene-responsive transcription factor 1B</fullName>
    </submittedName>
</protein>
<dbReference type="PROSITE" id="PS51032">
    <property type="entry name" value="AP2_ERF"/>
    <property type="match status" value="1"/>
</dbReference>
<dbReference type="GO" id="GO:0005634">
    <property type="term" value="C:nucleus"/>
    <property type="evidence" value="ECO:0007669"/>
    <property type="project" value="UniProtKB-SubCell"/>
</dbReference>
<dbReference type="PANTHER" id="PTHR31190:SF314">
    <property type="entry name" value="ETHYLENE-RESPONSIVE TRANSCRIPTION FACTOR ERF094"/>
    <property type="match status" value="1"/>
</dbReference>
<dbReference type="FunFam" id="3.30.730.10:FF:000001">
    <property type="entry name" value="Ethylene-responsive transcription factor 2"/>
    <property type="match status" value="1"/>
</dbReference>
<comment type="subcellular location">
    <subcellularLocation>
        <location evidence="1">Nucleus</location>
    </subcellularLocation>
</comment>
<dbReference type="SMART" id="SM00380">
    <property type="entry name" value="AP2"/>
    <property type="match status" value="1"/>
</dbReference>
<dbReference type="CDD" id="cd00018">
    <property type="entry name" value="AP2"/>
    <property type="match status" value="1"/>
</dbReference>
<feature type="domain" description="AP2/ERF" evidence="7">
    <location>
        <begin position="67"/>
        <end position="125"/>
    </location>
</feature>
<dbReference type="EMBL" id="QJKJ01015982">
    <property type="protein sequence ID" value="RDX61695.1"/>
    <property type="molecule type" value="Genomic_DNA"/>
</dbReference>
<dbReference type="Proteomes" id="UP000257109">
    <property type="component" value="Unassembled WGS sequence"/>
</dbReference>
<keyword evidence="4" id="KW-0804">Transcription</keyword>
<comment type="similarity">
    <text evidence="6">Belongs to the AP2/ERF transcription factor family. ERF subfamily.</text>
</comment>
<organism evidence="8 9">
    <name type="scientific">Mucuna pruriens</name>
    <name type="common">Velvet bean</name>
    <name type="synonym">Dolichos pruriens</name>
    <dbReference type="NCBI Taxonomy" id="157652"/>
    <lineage>
        <taxon>Eukaryota</taxon>
        <taxon>Viridiplantae</taxon>
        <taxon>Streptophyta</taxon>
        <taxon>Embryophyta</taxon>
        <taxon>Tracheophyta</taxon>
        <taxon>Spermatophyta</taxon>
        <taxon>Magnoliopsida</taxon>
        <taxon>eudicotyledons</taxon>
        <taxon>Gunneridae</taxon>
        <taxon>Pentapetalae</taxon>
        <taxon>rosids</taxon>
        <taxon>fabids</taxon>
        <taxon>Fabales</taxon>
        <taxon>Fabaceae</taxon>
        <taxon>Papilionoideae</taxon>
        <taxon>50 kb inversion clade</taxon>
        <taxon>NPAAA clade</taxon>
        <taxon>indigoferoid/millettioid clade</taxon>
        <taxon>Phaseoleae</taxon>
        <taxon>Mucuna</taxon>
    </lineage>
</organism>
<dbReference type="PANTHER" id="PTHR31190">
    <property type="entry name" value="DNA-BINDING DOMAIN"/>
    <property type="match status" value="1"/>
</dbReference>
<evidence type="ECO:0000256" key="6">
    <source>
        <dbReference type="ARBA" id="ARBA00024343"/>
    </source>
</evidence>
<accession>A0A371E6M9</accession>
<evidence type="ECO:0000259" key="7">
    <source>
        <dbReference type="PROSITE" id="PS51032"/>
    </source>
</evidence>
<gene>
    <name evidence="8" type="primary">ERF1B</name>
    <name evidence="8" type="ORF">CR513_60055</name>
</gene>
<proteinExistence type="inferred from homology"/>
<dbReference type="InterPro" id="IPR016177">
    <property type="entry name" value="DNA-bd_dom_sf"/>
</dbReference>
<evidence type="ECO:0000256" key="1">
    <source>
        <dbReference type="ARBA" id="ARBA00004123"/>
    </source>
</evidence>
<reference evidence="8" key="1">
    <citation type="submission" date="2018-05" db="EMBL/GenBank/DDBJ databases">
        <title>Draft genome of Mucuna pruriens seed.</title>
        <authorList>
            <person name="Nnadi N.E."/>
            <person name="Vos R."/>
            <person name="Hasami M.H."/>
            <person name="Devisetty U.K."/>
            <person name="Aguiy J.C."/>
        </authorList>
    </citation>
    <scope>NUCLEOTIDE SEQUENCE [LARGE SCALE GENOMIC DNA]</scope>
    <source>
        <strain evidence="8">JCA_2017</strain>
    </source>
</reference>
<comment type="caution">
    <text evidence="8">The sequence shown here is derived from an EMBL/GenBank/DDBJ whole genome shotgun (WGS) entry which is preliminary data.</text>
</comment>
<dbReference type="InterPro" id="IPR044808">
    <property type="entry name" value="ERF_plant"/>
</dbReference>
<keyword evidence="3" id="KW-0238">DNA-binding</keyword>
<keyword evidence="5" id="KW-0539">Nucleus</keyword>
<feature type="non-terminal residue" evidence="8">
    <location>
        <position position="1"/>
    </location>
</feature>
<evidence type="ECO:0000313" key="9">
    <source>
        <dbReference type="Proteomes" id="UP000257109"/>
    </source>
</evidence>
<dbReference type="GO" id="GO:0003700">
    <property type="term" value="F:DNA-binding transcription factor activity"/>
    <property type="evidence" value="ECO:0007669"/>
    <property type="project" value="InterPro"/>
</dbReference>
<evidence type="ECO:0000256" key="4">
    <source>
        <dbReference type="ARBA" id="ARBA00023163"/>
    </source>
</evidence>
<dbReference type="GO" id="GO:0009873">
    <property type="term" value="P:ethylene-activated signaling pathway"/>
    <property type="evidence" value="ECO:0007669"/>
    <property type="project" value="InterPro"/>
</dbReference>
<dbReference type="STRING" id="157652.A0A371E6M9"/>
<evidence type="ECO:0000313" key="8">
    <source>
        <dbReference type="EMBL" id="RDX61695.1"/>
    </source>
</evidence>
<dbReference type="GO" id="GO:0003677">
    <property type="term" value="F:DNA binding"/>
    <property type="evidence" value="ECO:0007669"/>
    <property type="project" value="UniProtKB-KW"/>
</dbReference>
<sequence>METPIFFTPCPNNEFEYPSDQSCVFTSHSYKSHISTSFNENGSQEMVVEGTRSLLPRYEEKQIKVSSYRGIRRRGCGNYAAEIRDSTRNGARVWLGTFDTAEEAAMAYDQAALTARGQHAVLNFPRELVHQSLQDMNFSFQRGYSPVLELKKRNFIKRKLECRKTRKNHQPFRAQNVVVLQDLGADYLEELLTLCQHST</sequence>
<dbReference type="PRINTS" id="PR00367">
    <property type="entry name" value="ETHRSPELEMNT"/>
</dbReference>
<keyword evidence="9" id="KW-1185">Reference proteome</keyword>
<dbReference type="SUPFAM" id="SSF54171">
    <property type="entry name" value="DNA-binding domain"/>
    <property type="match status" value="1"/>
</dbReference>
<dbReference type="InterPro" id="IPR036955">
    <property type="entry name" value="AP2/ERF_dom_sf"/>
</dbReference>
<dbReference type="Gene3D" id="3.30.730.10">
    <property type="entry name" value="AP2/ERF domain"/>
    <property type="match status" value="1"/>
</dbReference>